<dbReference type="PIRSF" id="PIRSF001332">
    <property type="entry name" value="Acetolac_decarb"/>
    <property type="match status" value="1"/>
</dbReference>
<keyword evidence="7 9" id="KW-0005">Acetoin biosynthesis</keyword>
<name>A0A1K2I7U4_9LACO</name>
<gene>
    <name evidence="10" type="ORF">LREN565_1541</name>
</gene>
<organism evidence="10">
    <name type="scientific">Loigolactobacillus rennini</name>
    <dbReference type="NCBI Taxonomy" id="238013"/>
    <lineage>
        <taxon>Bacteria</taxon>
        <taxon>Bacillati</taxon>
        <taxon>Bacillota</taxon>
        <taxon>Bacilli</taxon>
        <taxon>Lactobacillales</taxon>
        <taxon>Lactobacillaceae</taxon>
        <taxon>Loigolactobacillus</taxon>
    </lineage>
</organism>
<dbReference type="PANTHER" id="PTHR35524">
    <property type="entry name" value="ALPHA-ACETOLACTATE DECARBOXYLASE"/>
    <property type="match status" value="1"/>
</dbReference>
<dbReference type="NCBIfam" id="TIGR01252">
    <property type="entry name" value="acetolac_decarb"/>
    <property type="match status" value="1"/>
</dbReference>
<dbReference type="EMBL" id="LT634362">
    <property type="protein sequence ID" value="SFZ88428.1"/>
    <property type="molecule type" value="Genomic_DNA"/>
</dbReference>
<proteinExistence type="inferred from homology"/>
<accession>A0A1K2I7U4</accession>
<evidence type="ECO:0000256" key="6">
    <source>
        <dbReference type="ARBA" id="ARBA00022793"/>
    </source>
</evidence>
<evidence type="ECO:0000313" key="10">
    <source>
        <dbReference type="EMBL" id="SFZ88428.1"/>
    </source>
</evidence>
<comment type="catalytic activity">
    <reaction evidence="1 9">
        <text>(2S)-2-acetolactate + H(+) = (R)-acetoin + CO2</text>
        <dbReference type="Rhea" id="RHEA:21580"/>
        <dbReference type="ChEBI" id="CHEBI:15378"/>
        <dbReference type="ChEBI" id="CHEBI:15686"/>
        <dbReference type="ChEBI" id="CHEBI:16526"/>
        <dbReference type="ChEBI" id="CHEBI:58476"/>
        <dbReference type="EC" id="4.1.1.5"/>
    </reaction>
</comment>
<dbReference type="CDD" id="cd17299">
    <property type="entry name" value="acetolactate_decarboxylase"/>
    <property type="match status" value="1"/>
</dbReference>
<dbReference type="EC" id="4.1.1.5" evidence="4 9"/>
<comment type="similarity">
    <text evidence="3 9">Belongs to the alpha-acetolactate decarboxylase family.</text>
</comment>
<evidence type="ECO:0000256" key="5">
    <source>
        <dbReference type="ARBA" id="ARBA00020164"/>
    </source>
</evidence>
<dbReference type="UniPathway" id="UPA00626">
    <property type="reaction ID" value="UER00678"/>
</dbReference>
<sequence length="241" mass="26714">MDEQEKYTTLFQHGTLSLLVPGLFEGTMTVGELLQHGDYGIGTVQDLDGEMVVIAGKAYQVTGSGKINQLKPEQAAPFATVHFNAPHAQTTLKDIDKSALEQHLLEKYPYRNVFFAVKIEGEFAVMHTRAVEAQKKPYPSLTTATKTQPTFDAENVQGTLIGYYAPALFQGVAVAGYHVHFLSADHQTIGGHILDYHLKQGQVAVQPFATLQQHFPLDDQAFLKEDFDYGDMDRSINQAEK</sequence>
<evidence type="ECO:0000256" key="7">
    <source>
        <dbReference type="ARBA" id="ARBA00023061"/>
    </source>
</evidence>
<reference evidence="10" key="1">
    <citation type="submission" date="2016-11" db="EMBL/GenBank/DDBJ databases">
        <authorList>
            <person name="Jaros S."/>
            <person name="Januszkiewicz K."/>
            <person name="Wedrychowicz H."/>
        </authorList>
    </citation>
    <scope>NUCLEOTIDE SEQUENCE</scope>
    <source>
        <strain evidence="10">ACA-DC 565</strain>
    </source>
</reference>
<dbReference type="GO" id="GO:0045151">
    <property type="term" value="P:acetoin biosynthetic process"/>
    <property type="evidence" value="ECO:0007669"/>
    <property type="project" value="UniProtKB-UniRule"/>
</dbReference>
<evidence type="ECO:0000256" key="1">
    <source>
        <dbReference type="ARBA" id="ARBA00001784"/>
    </source>
</evidence>
<evidence type="ECO:0000256" key="8">
    <source>
        <dbReference type="ARBA" id="ARBA00023239"/>
    </source>
</evidence>
<keyword evidence="6 9" id="KW-0210">Decarboxylase</keyword>
<dbReference type="InterPro" id="IPR005128">
    <property type="entry name" value="Acetolactate_a_deCO2ase"/>
</dbReference>
<dbReference type="Pfam" id="PF03306">
    <property type="entry name" value="AAL_decarboxy"/>
    <property type="match status" value="1"/>
</dbReference>
<protein>
    <recommendedName>
        <fullName evidence="5 9">Alpha-acetolactate decarboxylase</fullName>
        <ecNumber evidence="4 9">4.1.1.5</ecNumber>
    </recommendedName>
</protein>
<keyword evidence="8 9" id="KW-0456">Lyase</keyword>
<dbReference type="AlphaFoldDB" id="A0A1K2I7U4"/>
<dbReference type="GO" id="GO:0047605">
    <property type="term" value="F:acetolactate decarboxylase activity"/>
    <property type="evidence" value="ECO:0007669"/>
    <property type="project" value="UniProtKB-UniRule"/>
</dbReference>
<dbReference type="PANTHER" id="PTHR35524:SF1">
    <property type="entry name" value="ALPHA-ACETOLACTATE DECARBOXYLASE"/>
    <property type="match status" value="1"/>
</dbReference>
<comment type="pathway">
    <text evidence="2 9">Polyol metabolism; (R,R)-butane-2,3-diol biosynthesis; (R,R)-butane-2,3-diol from pyruvate: step 2/3.</text>
</comment>
<dbReference type="Gene3D" id="3.30.1330.80">
    <property type="entry name" value="Hypothetical protein, similar to alpha- acetolactate decarboxylase, domain 2"/>
    <property type="match status" value="2"/>
</dbReference>
<evidence type="ECO:0000256" key="2">
    <source>
        <dbReference type="ARBA" id="ARBA00005170"/>
    </source>
</evidence>
<dbReference type="SUPFAM" id="SSF117856">
    <property type="entry name" value="AF0104/ALDC/Ptd012-like"/>
    <property type="match status" value="1"/>
</dbReference>
<evidence type="ECO:0000256" key="9">
    <source>
        <dbReference type="PIRNR" id="PIRNR001332"/>
    </source>
</evidence>
<evidence type="ECO:0000256" key="3">
    <source>
        <dbReference type="ARBA" id="ARBA00007106"/>
    </source>
</evidence>
<evidence type="ECO:0000256" key="4">
    <source>
        <dbReference type="ARBA" id="ARBA00013204"/>
    </source>
</evidence>